<keyword evidence="3" id="KW-1185">Reference proteome</keyword>
<dbReference type="Gene3D" id="1.10.150.690">
    <property type="entry name" value="DUF2063"/>
    <property type="match status" value="1"/>
</dbReference>
<comment type="caution">
    <text evidence="2">The sequence shown here is derived from an EMBL/GenBank/DDBJ whole genome shotgun (WGS) entry which is preliminary data.</text>
</comment>
<reference evidence="2 3" key="1">
    <citation type="submission" date="2018-04" db="EMBL/GenBank/DDBJ databases">
        <title>Genomic Encyclopedia of Archaeal and Bacterial Type Strains, Phase II (KMG-II): from individual species to whole genera.</title>
        <authorList>
            <person name="Goeker M."/>
        </authorList>
    </citation>
    <scope>NUCLEOTIDE SEQUENCE [LARGE SCALE GENOMIC DNA]</scope>
    <source>
        <strain evidence="2 3">DSM 18064</strain>
    </source>
</reference>
<protein>
    <submittedName>
        <fullName evidence="2">Putative DNA-binding protein</fullName>
    </submittedName>
</protein>
<organism evidence="2 3">
    <name type="scientific">Rhodovulum imhoffii</name>
    <dbReference type="NCBI Taxonomy" id="365340"/>
    <lineage>
        <taxon>Bacteria</taxon>
        <taxon>Pseudomonadati</taxon>
        <taxon>Pseudomonadota</taxon>
        <taxon>Alphaproteobacteria</taxon>
        <taxon>Rhodobacterales</taxon>
        <taxon>Paracoccaceae</taxon>
        <taxon>Rhodovulum</taxon>
    </lineage>
</organism>
<dbReference type="GO" id="GO:0003677">
    <property type="term" value="F:DNA binding"/>
    <property type="evidence" value="ECO:0007669"/>
    <property type="project" value="UniProtKB-KW"/>
</dbReference>
<dbReference type="RefSeq" id="WP_107890511.1">
    <property type="nucleotide sequence ID" value="NZ_NHSI01000066.1"/>
</dbReference>
<accession>A0A2T5BWD4</accession>
<dbReference type="InterPro" id="IPR044922">
    <property type="entry name" value="DUF2063_N_sf"/>
</dbReference>
<dbReference type="InterPro" id="IPR018640">
    <property type="entry name" value="DUF2063"/>
</dbReference>
<name>A0A2T5BWD4_9RHOB</name>
<dbReference type="OrthoDB" id="4146344at2"/>
<dbReference type="AlphaFoldDB" id="A0A2T5BWD4"/>
<keyword evidence="2" id="KW-0238">DNA-binding</keyword>
<feature type="domain" description="Putative DNA-binding" evidence="1">
    <location>
        <begin position="3"/>
        <end position="92"/>
    </location>
</feature>
<dbReference type="EMBL" id="QAAA01000001">
    <property type="protein sequence ID" value="PTN03908.1"/>
    <property type="molecule type" value="Genomic_DNA"/>
</dbReference>
<evidence type="ECO:0000259" key="1">
    <source>
        <dbReference type="Pfam" id="PF09836"/>
    </source>
</evidence>
<dbReference type="Proteomes" id="UP000243859">
    <property type="component" value="Unassembled WGS sequence"/>
</dbReference>
<gene>
    <name evidence="2" type="ORF">C8N32_101102</name>
</gene>
<evidence type="ECO:0000313" key="3">
    <source>
        <dbReference type="Proteomes" id="UP000243859"/>
    </source>
</evidence>
<sequence>MSHAFTLALLDPKRPVPPGLTDPQGRPAGKRFDIYRNNIISSLVRALETGFPVVRALVGEEFFAAMAAEFARAHPPRSPRLMFYGAQLPGFLERFPPVQGLPYLPDVARLELALRESYHAADTEPIRPEALAAIPAQNLPTAILRLAPSVRVLRAGWPVLRIWKAHQDQTDISDATHDVLICRPLFDPVPQALPPGGAAFVATLLEGAPLGAAVLAGEAEAPRFTPAPVLSRLLAGHALISVEPAP</sequence>
<proteinExistence type="predicted"/>
<dbReference type="Pfam" id="PF09836">
    <property type="entry name" value="DUF2063"/>
    <property type="match status" value="1"/>
</dbReference>
<evidence type="ECO:0000313" key="2">
    <source>
        <dbReference type="EMBL" id="PTN03908.1"/>
    </source>
</evidence>